<dbReference type="SUPFAM" id="SSF54171">
    <property type="entry name" value="DNA-binding domain"/>
    <property type="match status" value="1"/>
</dbReference>
<evidence type="ECO:0000256" key="5">
    <source>
        <dbReference type="ARBA" id="ARBA00023242"/>
    </source>
</evidence>
<dbReference type="GO" id="GO:0003677">
    <property type="term" value="F:DNA binding"/>
    <property type="evidence" value="ECO:0007669"/>
    <property type="project" value="UniProtKB-KW"/>
</dbReference>
<accession>A0A250XN81</accession>
<gene>
    <name evidence="7" type="ORF">CEUSTIGMA_g11966.t1</name>
</gene>
<dbReference type="AlphaFoldDB" id="A0A250XN81"/>
<dbReference type="OrthoDB" id="550883at2759"/>
<dbReference type="InterPro" id="IPR036955">
    <property type="entry name" value="AP2/ERF_dom_sf"/>
</dbReference>
<keyword evidence="8" id="KW-1185">Reference proteome</keyword>
<evidence type="ECO:0000256" key="1">
    <source>
        <dbReference type="ARBA" id="ARBA00004123"/>
    </source>
</evidence>
<feature type="domain" description="AP2/ERF" evidence="6">
    <location>
        <begin position="47"/>
        <end position="104"/>
    </location>
</feature>
<dbReference type="Pfam" id="PF00847">
    <property type="entry name" value="AP2"/>
    <property type="match status" value="1"/>
</dbReference>
<reference evidence="7 8" key="1">
    <citation type="submission" date="2017-08" db="EMBL/GenBank/DDBJ databases">
        <title>Acidophilic green algal genome provides insights into adaptation to an acidic environment.</title>
        <authorList>
            <person name="Hirooka S."/>
            <person name="Hirose Y."/>
            <person name="Kanesaki Y."/>
            <person name="Higuchi S."/>
            <person name="Fujiwara T."/>
            <person name="Onuma R."/>
            <person name="Era A."/>
            <person name="Ohbayashi R."/>
            <person name="Uzuka A."/>
            <person name="Nozaki H."/>
            <person name="Yoshikawa H."/>
            <person name="Miyagishima S.Y."/>
        </authorList>
    </citation>
    <scope>NUCLEOTIDE SEQUENCE [LARGE SCALE GENOMIC DNA]</scope>
    <source>
        <strain evidence="7 8">NIES-2499</strain>
    </source>
</reference>
<dbReference type="PANTHER" id="PTHR31677">
    <property type="entry name" value="AP2 DOMAIN CLASS TRANSCRIPTION FACTOR"/>
    <property type="match status" value="1"/>
</dbReference>
<evidence type="ECO:0000256" key="2">
    <source>
        <dbReference type="ARBA" id="ARBA00023015"/>
    </source>
</evidence>
<dbReference type="Gene3D" id="3.30.730.10">
    <property type="entry name" value="AP2/ERF domain"/>
    <property type="match status" value="1"/>
</dbReference>
<dbReference type="Proteomes" id="UP000232323">
    <property type="component" value="Unassembled WGS sequence"/>
</dbReference>
<evidence type="ECO:0000313" key="8">
    <source>
        <dbReference type="Proteomes" id="UP000232323"/>
    </source>
</evidence>
<dbReference type="PROSITE" id="PS51032">
    <property type="entry name" value="AP2_ERF"/>
    <property type="match status" value="1"/>
</dbReference>
<keyword evidence="4" id="KW-0804">Transcription</keyword>
<dbReference type="PRINTS" id="PR00367">
    <property type="entry name" value="ETHRSPELEMNT"/>
</dbReference>
<evidence type="ECO:0000256" key="3">
    <source>
        <dbReference type="ARBA" id="ARBA00023125"/>
    </source>
</evidence>
<dbReference type="GO" id="GO:0005634">
    <property type="term" value="C:nucleus"/>
    <property type="evidence" value="ECO:0007669"/>
    <property type="project" value="UniProtKB-SubCell"/>
</dbReference>
<evidence type="ECO:0000259" key="6">
    <source>
        <dbReference type="PROSITE" id="PS51032"/>
    </source>
</evidence>
<dbReference type="STRING" id="1157962.A0A250XN81"/>
<protein>
    <recommendedName>
        <fullName evidence="6">AP2/ERF domain-containing protein</fullName>
    </recommendedName>
</protein>
<comment type="subcellular location">
    <subcellularLocation>
        <location evidence="1">Nucleus</location>
    </subcellularLocation>
</comment>
<name>A0A250XN81_9CHLO</name>
<sequence>MASFWKLPTCDNRIHHKTLVEGRKQLKRNSTEDESEDSCLISKNKHGYRGVRKRPWGSFAAEIRYSSCNKRRWIGTFPTAAAAAASYDAAAIQLHGIKAVTNFSYTQQEISELLCQSFPFISEPSPKGDFPPVLIQEYDGGSGESKQESVEVEAEVLEEIHVGCEQACQTLKMQLAKVVGMKEPGNCLLSGGVSEGISEMGCAMFSMHGQGLPELNVPKCTYVASHSSRMIAEGSTVGCMTSRRVVIAGREDHAAGVSDECANLFFANSSTYFSGSAILGDQDISDAGASAVGMIDCNIQEDVDCRFDALLAVVYLVTLRDCGIEKF</sequence>
<dbReference type="CDD" id="cd00018">
    <property type="entry name" value="AP2"/>
    <property type="match status" value="1"/>
</dbReference>
<comment type="caution">
    <text evidence="7">The sequence shown here is derived from an EMBL/GenBank/DDBJ whole genome shotgun (WGS) entry which is preliminary data.</text>
</comment>
<dbReference type="InterPro" id="IPR001471">
    <property type="entry name" value="AP2/ERF_dom"/>
</dbReference>
<dbReference type="PANTHER" id="PTHR31677:SF196">
    <property type="entry name" value="ETHYLENE-RESPONSIVE TRANSCRIPTION FACTOR ERF109"/>
    <property type="match status" value="1"/>
</dbReference>
<dbReference type="InterPro" id="IPR016177">
    <property type="entry name" value="DNA-bd_dom_sf"/>
</dbReference>
<organism evidence="7 8">
    <name type="scientific">Chlamydomonas eustigma</name>
    <dbReference type="NCBI Taxonomy" id="1157962"/>
    <lineage>
        <taxon>Eukaryota</taxon>
        <taxon>Viridiplantae</taxon>
        <taxon>Chlorophyta</taxon>
        <taxon>core chlorophytes</taxon>
        <taxon>Chlorophyceae</taxon>
        <taxon>CS clade</taxon>
        <taxon>Chlamydomonadales</taxon>
        <taxon>Chlamydomonadaceae</taxon>
        <taxon>Chlamydomonas</taxon>
    </lineage>
</organism>
<keyword evidence="2" id="KW-0805">Transcription regulation</keyword>
<dbReference type="EMBL" id="BEGY01000128">
    <property type="protein sequence ID" value="GAX84545.1"/>
    <property type="molecule type" value="Genomic_DNA"/>
</dbReference>
<dbReference type="SMART" id="SM00380">
    <property type="entry name" value="AP2"/>
    <property type="match status" value="1"/>
</dbReference>
<proteinExistence type="predicted"/>
<keyword evidence="3" id="KW-0238">DNA-binding</keyword>
<dbReference type="GO" id="GO:0003700">
    <property type="term" value="F:DNA-binding transcription factor activity"/>
    <property type="evidence" value="ECO:0007669"/>
    <property type="project" value="InterPro"/>
</dbReference>
<evidence type="ECO:0000256" key="4">
    <source>
        <dbReference type="ARBA" id="ARBA00023163"/>
    </source>
</evidence>
<evidence type="ECO:0000313" key="7">
    <source>
        <dbReference type="EMBL" id="GAX84545.1"/>
    </source>
</evidence>
<keyword evidence="5" id="KW-0539">Nucleus</keyword>